<dbReference type="GO" id="GO:0007059">
    <property type="term" value="P:chromosome segregation"/>
    <property type="evidence" value="ECO:0007669"/>
    <property type="project" value="TreeGrafter"/>
</dbReference>
<dbReference type="PANTHER" id="PTHR33375:SF1">
    <property type="entry name" value="CHROMOSOME-PARTITIONING PROTEIN PARB-RELATED"/>
    <property type="match status" value="1"/>
</dbReference>
<dbReference type="Gene3D" id="1.10.10.2830">
    <property type="match status" value="1"/>
</dbReference>
<dbReference type="RefSeq" id="WP_158758181.1">
    <property type="nucleotide sequence ID" value="NZ_CP046909.1"/>
</dbReference>
<evidence type="ECO:0000259" key="1">
    <source>
        <dbReference type="SMART" id="SM00470"/>
    </source>
</evidence>
<organism evidence="2 3">
    <name type="scientific">Paraburkholderia acidiphila</name>
    <dbReference type="NCBI Taxonomy" id="2571747"/>
    <lineage>
        <taxon>Bacteria</taxon>
        <taxon>Pseudomonadati</taxon>
        <taxon>Pseudomonadota</taxon>
        <taxon>Betaproteobacteria</taxon>
        <taxon>Burkholderiales</taxon>
        <taxon>Burkholderiaceae</taxon>
        <taxon>Paraburkholderia</taxon>
    </lineage>
</organism>
<dbReference type="PANTHER" id="PTHR33375">
    <property type="entry name" value="CHROMOSOME-PARTITIONING PROTEIN PARB-RELATED"/>
    <property type="match status" value="1"/>
</dbReference>
<accession>A0A7Z2G4J6</accession>
<dbReference type="SUPFAM" id="SSF109709">
    <property type="entry name" value="KorB DNA-binding domain-like"/>
    <property type="match status" value="1"/>
</dbReference>
<gene>
    <name evidence="2" type="ORF">FAZ97_09275</name>
</gene>
<dbReference type="InterPro" id="IPR003115">
    <property type="entry name" value="ParB_N"/>
</dbReference>
<dbReference type="SUPFAM" id="SSF110849">
    <property type="entry name" value="ParB/Sulfiredoxin"/>
    <property type="match status" value="1"/>
</dbReference>
<dbReference type="GO" id="GO:0005694">
    <property type="term" value="C:chromosome"/>
    <property type="evidence" value="ECO:0007669"/>
    <property type="project" value="TreeGrafter"/>
</dbReference>
<dbReference type="Proteomes" id="UP000434209">
    <property type="component" value="Chromosome 1"/>
</dbReference>
<dbReference type="InterPro" id="IPR011111">
    <property type="entry name" value="Plasmid_RepB"/>
</dbReference>
<dbReference type="InterPro" id="IPR036086">
    <property type="entry name" value="ParB/Sulfiredoxin_sf"/>
</dbReference>
<dbReference type="Pfam" id="PF02195">
    <property type="entry name" value="ParB_N"/>
    <property type="match status" value="1"/>
</dbReference>
<dbReference type="AlphaFoldDB" id="A0A7Z2G4J6"/>
<dbReference type="Pfam" id="PF07506">
    <property type="entry name" value="RepB"/>
    <property type="match status" value="1"/>
</dbReference>
<evidence type="ECO:0000313" key="2">
    <source>
        <dbReference type="EMBL" id="QGZ55093.1"/>
    </source>
</evidence>
<dbReference type="InterPro" id="IPR050336">
    <property type="entry name" value="Chromosome_partition/occlusion"/>
</dbReference>
<evidence type="ECO:0000313" key="3">
    <source>
        <dbReference type="Proteomes" id="UP000434209"/>
    </source>
</evidence>
<dbReference type="OrthoDB" id="248048at2"/>
<feature type="domain" description="ParB-like N-terminal" evidence="1">
    <location>
        <begin position="10"/>
        <end position="100"/>
    </location>
</feature>
<proteinExistence type="predicted"/>
<dbReference type="Gene3D" id="3.90.1530.30">
    <property type="match status" value="1"/>
</dbReference>
<sequence>MDTKTPRTIEMVPVDKIRILNPRSRSKRHQDAIVENIATVGLKKPITVSCRTSGGSVSYELVCGQGRLEAVRSLGYSTIPAQVVERNEADCLLMSLVENVARRNHSTKELLHDILDLRNQGYKDNEIATKVGLHIAYVESLLFLMERGEERLLNAVDSGTIPIAIAISIARSDDKEVQAALMDAYSDGSLKGKQLAIVRRLLDHRRLKGERAVHTHGAKGKSAGRSMSPEALRRMYLRESARHKMLAKKIALTHARLAFIVQAMREMMKDDGFVTLLTREGLTTLPRVLEQRVSGEKLSWTS</sequence>
<name>A0A7Z2G4J6_9BURK</name>
<dbReference type="SMART" id="SM00470">
    <property type="entry name" value="ParB"/>
    <property type="match status" value="1"/>
</dbReference>
<protein>
    <submittedName>
        <fullName evidence="2">Chromosome partitioning protein ParB</fullName>
    </submittedName>
</protein>
<reference evidence="2 3" key="1">
    <citation type="submission" date="2019-12" db="EMBL/GenBank/DDBJ databases">
        <title>Paraburkholderia acidiphila 7Q-K02 sp. nov and Paraburkholderia acidisoli DHF22 sp. nov., two strains isolated from forest soil.</title>
        <authorList>
            <person name="Gao Z."/>
            <person name="Qiu L."/>
        </authorList>
    </citation>
    <scope>NUCLEOTIDE SEQUENCE [LARGE SCALE GENOMIC DNA]</scope>
    <source>
        <strain evidence="2 3">7Q-K02</strain>
    </source>
</reference>
<dbReference type="KEGG" id="pacp:FAZ97_09275"/>
<dbReference type="EMBL" id="CP046909">
    <property type="protein sequence ID" value="QGZ55093.1"/>
    <property type="molecule type" value="Genomic_DNA"/>
</dbReference>
<keyword evidence="3" id="KW-1185">Reference proteome</keyword>